<proteinExistence type="predicted"/>
<dbReference type="RefSeq" id="WP_249700164.1">
    <property type="nucleotide sequence ID" value="NZ_JAMFLX010000017.1"/>
</dbReference>
<dbReference type="Proteomes" id="UP001203338">
    <property type="component" value="Unassembled WGS sequence"/>
</dbReference>
<feature type="region of interest" description="Disordered" evidence="1">
    <location>
        <begin position="113"/>
        <end position="137"/>
    </location>
</feature>
<dbReference type="EMBL" id="JAMFLX010000017">
    <property type="protein sequence ID" value="MCL6270862.1"/>
    <property type="molecule type" value="Genomic_DNA"/>
</dbReference>
<evidence type="ECO:0000313" key="3">
    <source>
        <dbReference type="Proteomes" id="UP001203338"/>
    </source>
</evidence>
<feature type="compositionally biased region" description="Polar residues" evidence="1">
    <location>
        <begin position="117"/>
        <end position="137"/>
    </location>
</feature>
<feature type="compositionally biased region" description="Basic and acidic residues" evidence="1">
    <location>
        <begin position="30"/>
        <end position="40"/>
    </location>
</feature>
<name>A0ABT0PJE7_9GAMM</name>
<evidence type="ECO:0000256" key="1">
    <source>
        <dbReference type="SAM" id="MobiDB-lite"/>
    </source>
</evidence>
<accession>A0ABT0PJE7</accession>
<protein>
    <submittedName>
        <fullName evidence="2">Uncharacterized protein</fullName>
    </submittedName>
</protein>
<feature type="compositionally biased region" description="Polar residues" evidence="1">
    <location>
        <begin position="1"/>
        <end position="26"/>
    </location>
</feature>
<gene>
    <name evidence="2" type="ORF">M3P05_13105</name>
</gene>
<evidence type="ECO:0000313" key="2">
    <source>
        <dbReference type="EMBL" id="MCL6270862.1"/>
    </source>
</evidence>
<keyword evidence="3" id="KW-1185">Reference proteome</keyword>
<organism evidence="2 3">
    <name type="scientific">Parendozoicomonas callyspongiae</name>
    <dbReference type="NCBI Taxonomy" id="2942213"/>
    <lineage>
        <taxon>Bacteria</taxon>
        <taxon>Pseudomonadati</taxon>
        <taxon>Pseudomonadota</taxon>
        <taxon>Gammaproteobacteria</taxon>
        <taxon>Oceanospirillales</taxon>
        <taxon>Endozoicomonadaceae</taxon>
        <taxon>Parendozoicomonas</taxon>
    </lineage>
</organism>
<reference evidence="2 3" key="1">
    <citation type="submission" date="2022-05" db="EMBL/GenBank/DDBJ databases">
        <authorList>
            <person name="Park J.-S."/>
        </authorList>
    </citation>
    <scope>NUCLEOTIDE SEQUENCE [LARGE SCALE GENOMIC DNA]</scope>
    <source>
        <strain evidence="2 3">2012CJ34-2</strain>
    </source>
</reference>
<feature type="region of interest" description="Disordered" evidence="1">
    <location>
        <begin position="1"/>
        <end position="58"/>
    </location>
</feature>
<comment type="caution">
    <text evidence="2">The sequence shown here is derived from an EMBL/GenBank/DDBJ whole genome shotgun (WGS) entry which is preliminary data.</text>
</comment>
<sequence>MAIWQPGSQHANRAGSNAVEASQRGSNPEIDPRKGGEYGSRRTSIMPPSTGAGTPLLKAPLSTSSGALFGNSQPVLGRSISGDDKGSAYLGLGGDSCHKRYLSADDTHTLAVGSPLSGGQSTSTFSPSGTDLSSGPSNTSLRDAGDIYFDRAEFARELEELIHSPCAQSYLYLRQLLIRLLLDPKLAVLRDHIAPMPIGDSEFALCQLSALINKVRSWTLPKKNAEAQVQMKKLEQTILVDIEEIFPTYNVVMPVDAHTWNEETRKEKDLLVVNQDAMAENIKKLGEMLRPIASENGLVAGEINNPAAYYRPEAEVPPHPVEGGNELFYIPVEFAFVLDGKSVSLPHKHFQDLARRNFIRLYQAKQNVVSSEEYWKQLTREDQKQIAGEIFNDDFSMSNDTTRFDCKYVMAPGDQLPPCEVFSSREYRTAYQKANLGAATDVATGQMFMEVLRQIGGFNPQELQLVAGSFSQGPVNEVFNYCCAWYFPDRDVAFFSPTVSSELNSDPAKLARMEVINWGHGCLEIICEFEYDRYIMQPGDQNLFNADSKATVKLLAKSSEGKVALAKVTMTIEVDRIFNPIDKVAMLGKRRAALRGNKDRAGKYQEDHVQAISNSQRYVNRTYNAQCDQLANHLVDQKCTVAGLLSSQEEQEAVINLLEAKYPGKDGKEQRDAKVKAVHACLKGCKSLIRPQIGVTRPLPLWLVTVKQEGDKSGAENHLERERCRLIWVNKYGWIATNIPESAIQSVQATPPEMMAAISRDNLLEDTMIPDSEPVPVDKAGNIKPLINMRKRYSSKYKEFEKGMGKYRISPSALTKLAAYFKQPKGTKERELMVKLQGYFGDKIAQPGWENELDKFLDNNDLNEKERTSAKKYINMYFQSRPSFTGKRCKSLSCITRVGVASYDDKPQRSHSGNSPQLKEFSVYPTLHGVSSAISNLNLLHEEESALFSSGENRTPELKVPAPENRAPQLTFTTEDDYDHLDRFDHPFVARLKTLDSKSLRQRAVEEYVKDSITEISSVLLDNTPRLKLIVANTRQENLSSYLKLAGVDEEEIKEHVSAHKLAMASQMKPL</sequence>